<dbReference type="AlphaFoldDB" id="W4ID19"/>
<reference evidence="1 2" key="1">
    <citation type="submission" date="2013-02" db="EMBL/GenBank/DDBJ databases">
        <title>The Genome Annotation of Plasmodium falciparum NF135/5.C10.</title>
        <authorList>
            <consortium name="The Broad Institute Genome Sequencing Platform"/>
            <consortium name="The Broad Institute Genome Sequencing Center for Infectious Disease"/>
            <person name="Neafsey D."/>
            <person name="Hoffman S."/>
            <person name="Volkman S."/>
            <person name="Rosenthal P."/>
            <person name="Walker B."/>
            <person name="Young S.K."/>
            <person name="Zeng Q."/>
            <person name="Gargeya S."/>
            <person name="Fitzgerald M."/>
            <person name="Haas B."/>
            <person name="Abouelleil A."/>
            <person name="Allen A.W."/>
            <person name="Alvarado L."/>
            <person name="Arachchi H.M."/>
            <person name="Berlin A.M."/>
            <person name="Chapman S.B."/>
            <person name="Gainer-Dewar J."/>
            <person name="Goldberg J."/>
            <person name="Griggs A."/>
            <person name="Gujja S."/>
            <person name="Hansen M."/>
            <person name="Howarth C."/>
            <person name="Imamovic A."/>
            <person name="Ireland A."/>
            <person name="Larimer J."/>
            <person name="McCowan C."/>
            <person name="Murphy C."/>
            <person name="Pearson M."/>
            <person name="Poon T.W."/>
            <person name="Priest M."/>
            <person name="Roberts A."/>
            <person name="Saif S."/>
            <person name="Shea T."/>
            <person name="Sisk P."/>
            <person name="Sykes S."/>
            <person name="Wortman J."/>
            <person name="Nusbaum C."/>
            <person name="Birren B."/>
        </authorList>
    </citation>
    <scope>NUCLEOTIDE SEQUENCE [LARGE SCALE GENOMIC DNA]</scope>
    <source>
        <strain evidence="1 2">NF135/5.C10</strain>
    </source>
</reference>
<gene>
    <name evidence="1" type="ORF">PFNF135_04567</name>
</gene>
<name>W4ID19_PLAFA</name>
<evidence type="ECO:0000313" key="2">
    <source>
        <dbReference type="Proteomes" id="UP000019114"/>
    </source>
</evidence>
<dbReference type="Proteomes" id="UP000019114">
    <property type="component" value="Unassembled WGS sequence"/>
</dbReference>
<organism evidence="1 2">
    <name type="scientific">Plasmodium falciparum NF135/5.C10</name>
    <dbReference type="NCBI Taxonomy" id="1036726"/>
    <lineage>
        <taxon>Eukaryota</taxon>
        <taxon>Sar</taxon>
        <taxon>Alveolata</taxon>
        <taxon>Apicomplexa</taxon>
        <taxon>Aconoidasida</taxon>
        <taxon>Haemosporida</taxon>
        <taxon>Plasmodiidae</taxon>
        <taxon>Plasmodium</taxon>
        <taxon>Plasmodium (Laverania)</taxon>
    </lineage>
</organism>
<sequence>MKNIFNVIKVNNYDIKCFDYHKNIFPYKNENYEITNNIGHISYLLKRLILISLS</sequence>
<evidence type="ECO:0000313" key="1">
    <source>
        <dbReference type="EMBL" id="ETW40929.1"/>
    </source>
</evidence>
<proteinExistence type="predicted"/>
<accession>W4ID19</accession>
<reference evidence="1 2" key="2">
    <citation type="submission" date="2013-02" db="EMBL/GenBank/DDBJ databases">
        <title>The Genome Sequence of Plasmodium falciparum NF135/5.C10.</title>
        <authorList>
            <consortium name="The Broad Institute Genome Sequencing Platform"/>
            <consortium name="The Broad Institute Genome Sequencing Center for Infectious Disease"/>
            <person name="Neafsey D."/>
            <person name="Cheeseman I."/>
            <person name="Volkman S."/>
            <person name="Adams J."/>
            <person name="Walker B."/>
            <person name="Young S.K."/>
            <person name="Zeng Q."/>
            <person name="Gargeya S."/>
            <person name="Fitzgerald M."/>
            <person name="Haas B."/>
            <person name="Abouelleil A."/>
            <person name="Alvarado L."/>
            <person name="Arachchi H.M."/>
            <person name="Berlin A.M."/>
            <person name="Chapman S.B."/>
            <person name="Dewar J."/>
            <person name="Goldberg J."/>
            <person name="Griggs A."/>
            <person name="Gujja S."/>
            <person name="Hansen M."/>
            <person name="Howarth C."/>
            <person name="Imamovic A."/>
            <person name="Larimer J."/>
            <person name="McCowan C."/>
            <person name="Murphy C."/>
            <person name="Neiman D."/>
            <person name="Pearson M."/>
            <person name="Priest M."/>
            <person name="Roberts A."/>
            <person name="Saif S."/>
            <person name="Shea T."/>
            <person name="Sisk P."/>
            <person name="Sykes S."/>
            <person name="Wortman J."/>
            <person name="Nusbaum C."/>
            <person name="Birren B."/>
        </authorList>
    </citation>
    <scope>NUCLEOTIDE SEQUENCE [LARGE SCALE GENOMIC DNA]</scope>
    <source>
        <strain evidence="1 2">NF135/5.C10</strain>
    </source>
</reference>
<protein>
    <submittedName>
        <fullName evidence="1">Uncharacterized protein</fullName>
    </submittedName>
</protein>
<dbReference type="EMBL" id="KI926064">
    <property type="protein sequence ID" value="ETW40929.1"/>
    <property type="molecule type" value="Genomic_DNA"/>
</dbReference>